<gene>
    <name evidence="1" type="ORF">QJS04_geneDACA000272</name>
</gene>
<organism evidence="1 2">
    <name type="scientific">Acorus gramineus</name>
    <name type="common">Dwarf sweet flag</name>
    <dbReference type="NCBI Taxonomy" id="55184"/>
    <lineage>
        <taxon>Eukaryota</taxon>
        <taxon>Viridiplantae</taxon>
        <taxon>Streptophyta</taxon>
        <taxon>Embryophyta</taxon>
        <taxon>Tracheophyta</taxon>
        <taxon>Spermatophyta</taxon>
        <taxon>Magnoliopsida</taxon>
        <taxon>Liliopsida</taxon>
        <taxon>Acoraceae</taxon>
        <taxon>Acorus</taxon>
    </lineage>
</organism>
<dbReference type="Proteomes" id="UP001179952">
    <property type="component" value="Unassembled WGS sequence"/>
</dbReference>
<reference evidence="1" key="1">
    <citation type="journal article" date="2023" name="Nat. Commun.">
        <title>Diploid and tetraploid genomes of Acorus and the evolution of monocots.</title>
        <authorList>
            <person name="Ma L."/>
            <person name="Liu K.W."/>
            <person name="Li Z."/>
            <person name="Hsiao Y.Y."/>
            <person name="Qi Y."/>
            <person name="Fu T."/>
            <person name="Tang G.D."/>
            <person name="Zhang D."/>
            <person name="Sun W.H."/>
            <person name="Liu D.K."/>
            <person name="Li Y."/>
            <person name="Chen G.Z."/>
            <person name="Liu X.D."/>
            <person name="Liao X.Y."/>
            <person name="Jiang Y.T."/>
            <person name="Yu X."/>
            <person name="Hao Y."/>
            <person name="Huang J."/>
            <person name="Zhao X.W."/>
            <person name="Ke S."/>
            <person name="Chen Y.Y."/>
            <person name="Wu W.L."/>
            <person name="Hsu J.L."/>
            <person name="Lin Y.F."/>
            <person name="Huang M.D."/>
            <person name="Li C.Y."/>
            <person name="Huang L."/>
            <person name="Wang Z.W."/>
            <person name="Zhao X."/>
            <person name="Zhong W.Y."/>
            <person name="Peng D.H."/>
            <person name="Ahmad S."/>
            <person name="Lan S."/>
            <person name="Zhang J.S."/>
            <person name="Tsai W.C."/>
            <person name="Van de Peer Y."/>
            <person name="Liu Z.J."/>
        </authorList>
    </citation>
    <scope>NUCLEOTIDE SEQUENCE</scope>
    <source>
        <strain evidence="1">SCP</strain>
    </source>
</reference>
<evidence type="ECO:0000313" key="1">
    <source>
        <dbReference type="EMBL" id="KAK1267140.1"/>
    </source>
</evidence>
<name>A0AAV9AST7_ACOGR</name>
<evidence type="ECO:0000313" key="2">
    <source>
        <dbReference type="Proteomes" id="UP001179952"/>
    </source>
</evidence>
<keyword evidence="2" id="KW-1185">Reference proteome</keyword>
<sequence>MIIKFGGLVEDGIVTNKTTTTYSYVVVGIKPCLFCIQKLCVRLVGLCTL</sequence>
<proteinExistence type="predicted"/>
<reference evidence="1" key="2">
    <citation type="submission" date="2023-06" db="EMBL/GenBank/DDBJ databases">
        <authorList>
            <person name="Ma L."/>
            <person name="Liu K.-W."/>
            <person name="Li Z."/>
            <person name="Hsiao Y.-Y."/>
            <person name="Qi Y."/>
            <person name="Fu T."/>
            <person name="Tang G."/>
            <person name="Zhang D."/>
            <person name="Sun W.-H."/>
            <person name="Liu D.-K."/>
            <person name="Li Y."/>
            <person name="Chen G.-Z."/>
            <person name="Liu X.-D."/>
            <person name="Liao X.-Y."/>
            <person name="Jiang Y.-T."/>
            <person name="Yu X."/>
            <person name="Hao Y."/>
            <person name="Huang J."/>
            <person name="Zhao X.-W."/>
            <person name="Ke S."/>
            <person name="Chen Y.-Y."/>
            <person name="Wu W.-L."/>
            <person name="Hsu J.-L."/>
            <person name="Lin Y.-F."/>
            <person name="Huang M.-D."/>
            <person name="Li C.-Y."/>
            <person name="Huang L."/>
            <person name="Wang Z.-W."/>
            <person name="Zhao X."/>
            <person name="Zhong W.-Y."/>
            <person name="Peng D.-H."/>
            <person name="Ahmad S."/>
            <person name="Lan S."/>
            <person name="Zhang J.-S."/>
            <person name="Tsai W.-C."/>
            <person name="Van De Peer Y."/>
            <person name="Liu Z.-J."/>
        </authorList>
    </citation>
    <scope>NUCLEOTIDE SEQUENCE</scope>
    <source>
        <strain evidence="1">SCP</strain>
        <tissue evidence="1">Leaves</tissue>
    </source>
</reference>
<comment type="caution">
    <text evidence="1">The sequence shown here is derived from an EMBL/GenBank/DDBJ whole genome shotgun (WGS) entry which is preliminary data.</text>
</comment>
<dbReference type="EMBL" id="JAUJYN010000007">
    <property type="protein sequence ID" value="KAK1267140.1"/>
    <property type="molecule type" value="Genomic_DNA"/>
</dbReference>
<dbReference type="AlphaFoldDB" id="A0AAV9AST7"/>
<protein>
    <submittedName>
        <fullName evidence="1">Uncharacterized protein</fullName>
    </submittedName>
</protein>
<accession>A0AAV9AST7</accession>